<gene>
    <name evidence="2" type="ORF">VO56_02770</name>
</gene>
<accession>A0A0D5ZKH5</accession>
<dbReference type="Proteomes" id="UP000032722">
    <property type="component" value="Chromosome"/>
</dbReference>
<dbReference type="PROSITE" id="PS51257">
    <property type="entry name" value="PROKAR_LIPOPROTEIN"/>
    <property type="match status" value="1"/>
</dbReference>
<dbReference type="EMBL" id="CP011021">
    <property type="protein sequence ID" value="AKA50145.1"/>
    <property type="molecule type" value="Genomic_DNA"/>
</dbReference>
<keyword evidence="1" id="KW-0732">Signal</keyword>
<dbReference type="AlphaFoldDB" id="A0A0D5ZKH5"/>
<dbReference type="KEGG" id="mgb:VO56_02770"/>
<feature type="chain" id="PRO_5002300406" description="Lipoprotein" evidence="1">
    <location>
        <begin position="20"/>
        <end position="318"/>
    </location>
</feature>
<evidence type="ECO:0000313" key="3">
    <source>
        <dbReference type="Proteomes" id="UP000032722"/>
    </source>
</evidence>
<protein>
    <recommendedName>
        <fullName evidence="4">Lipoprotein</fullName>
    </recommendedName>
</protein>
<organism evidence="3">
    <name type="scientific">Mycoplasmopsis gallinacea</name>
    <dbReference type="NCBI Taxonomy" id="29556"/>
    <lineage>
        <taxon>Bacteria</taxon>
        <taxon>Bacillati</taxon>
        <taxon>Mycoplasmatota</taxon>
        <taxon>Mycoplasmoidales</taxon>
        <taxon>Metamycoplasmataceae</taxon>
        <taxon>Mycoplasmopsis</taxon>
    </lineage>
</organism>
<dbReference type="HOGENOM" id="CLU_049153_0_0_14"/>
<evidence type="ECO:0000256" key="1">
    <source>
        <dbReference type="SAM" id="SignalP"/>
    </source>
</evidence>
<reference evidence="2 3" key="1">
    <citation type="journal article" date="2015" name="Genome Announc.">
        <title>Complete Genome Sequence of Mycoplasma meleagridis, a Possible Emerging Pathogen in Chickens.</title>
        <authorList>
            <person name="Abolnik C."/>
        </authorList>
    </citation>
    <scope>NUCLEOTIDE SEQUENCE [LARGE SCALE GENOMIC DNA]</scope>
    <source>
        <strain evidence="2 3">B2096 8B</strain>
    </source>
</reference>
<name>A0A0D5ZKH5_9BACT</name>
<evidence type="ECO:0008006" key="4">
    <source>
        <dbReference type="Google" id="ProtNLM"/>
    </source>
</evidence>
<evidence type="ECO:0000313" key="2">
    <source>
        <dbReference type="EMBL" id="AKA50145.1"/>
    </source>
</evidence>
<sequence>MKKWLLNSLGTSIVLPAFLAFSCQKNVTNTKKSITLKKVDTFQNNKSINFLLNKFFSNNEKEISTFLNNQNNINNSKFDELKYALLWFEPFRSISNEKAGGFASLVDESRKILVNNLDKNWFWFLKNIKNSSFIFNPYGSYYSAFSNEQNDFEYIQEKFPSLSLNLESNEIIDHLVVDIPQSPYDVYDQKQAIYLIYSSNFAIKFYNWNNTEKLLIPDVYYLPDAQNIEQTKEILTTFENQIWSEYNQWIIDEIEYQKGYNDPSYDPENTKQKFNDKHLLTQFNRVAYSYMSKIAINNLNANQKQIYKFTWKDINENS</sequence>
<proteinExistence type="predicted"/>
<dbReference type="PATRIC" id="fig|29556.3.peg.549"/>
<dbReference type="NCBIfam" id="TIGR04313">
    <property type="entry name" value="aro_clust_Mycop"/>
    <property type="match status" value="1"/>
</dbReference>
<dbReference type="InterPro" id="IPR027593">
    <property type="entry name" value="Aro_clust"/>
</dbReference>
<feature type="signal peptide" evidence="1">
    <location>
        <begin position="1"/>
        <end position="19"/>
    </location>
</feature>